<keyword evidence="2" id="KW-0808">Transferase</keyword>
<reference evidence="2 3" key="1">
    <citation type="submission" date="2019-11" db="EMBL/GenBank/DDBJ databases">
        <title>Winogradskyella ouciana sp. nov., isolated from the hadal seawater of the Mariana Trench.</title>
        <authorList>
            <person name="Liu R."/>
        </authorList>
    </citation>
    <scope>NUCLEOTIDE SEQUENCE [LARGE SCALE GENOMIC DNA]</scope>
    <source>
        <strain evidence="2 3">ZXX205</strain>
    </source>
</reference>
<dbReference type="CDD" id="cd04182">
    <property type="entry name" value="GT_2_like_f"/>
    <property type="match status" value="1"/>
</dbReference>
<comment type="caution">
    <text evidence="2">The sequence shown here is derived from an EMBL/GenBank/DDBJ whole genome shotgun (WGS) entry which is preliminary data.</text>
</comment>
<accession>A0A7K1GCE7</accession>
<evidence type="ECO:0000259" key="1">
    <source>
        <dbReference type="Pfam" id="PF12804"/>
    </source>
</evidence>
<dbReference type="Gene3D" id="3.90.550.10">
    <property type="entry name" value="Spore Coat Polysaccharide Biosynthesis Protein SpsA, Chain A"/>
    <property type="match status" value="1"/>
</dbReference>
<dbReference type="InterPro" id="IPR029044">
    <property type="entry name" value="Nucleotide-diphossugar_trans"/>
</dbReference>
<dbReference type="InterPro" id="IPR025877">
    <property type="entry name" value="MobA-like_NTP_Trfase"/>
</dbReference>
<name>A0A7K1GCE7_9FLAO</name>
<protein>
    <submittedName>
        <fullName evidence="2">NTP transferase domain-containing protein</fullName>
    </submittedName>
</protein>
<gene>
    <name evidence="2" type="ORF">F1003_03945</name>
</gene>
<dbReference type="Proteomes" id="UP000447545">
    <property type="component" value="Unassembled WGS sequence"/>
</dbReference>
<keyword evidence="3" id="KW-1185">Reference proteome</keyword>
<sequence>MNIAILILAAGGSSRMKATKQLLPIDNNTMLGLTIERALNSKANKVFCVLGANSEEVSKSIAGYNVKVILNSEFEKGLSSSIIKGIESIKPYSFNAVLITLADQPNVDTEYINTLIDTSIKHSQHIIASNYSGAYGVPAIFPSKFFDQLMQLKGDKGAKVFLNSNLETVIAVEAKDQLIDIDTREDYLNYLKNT</sequence>
<dbReference type="PANTHER" id="PTHR43777">
    <property type="entry name" value="MOLYBDENUM COFACTOR CYTIDYLYLTRANSFERASE"/>
    <property type="match status" value="1"/>
</dbReference>
<evidence type="ECO:0000313" key="3">
    <source>
        <dbReference type="Proteomes" id="UP000447545"/>
    </source>
</evidence>
<dbReference type="SUPFAM" id="SSF53448">
    <property type="entry name" value="Nucleotide-diphospho-sugar transferases"/>
    <property type="match status" value="1"/>
</dbReference>
<dbReference type="EMBL" id="WJYA01000003">
    <property type="protein sequence ID" value="MTE26078.1"/>
    <property type="molecule type" value="Genomic_DNA"/>
</dbReference>
<dbReference type="Pfam" id="PF12804">
    <property type="entry name" value="NTP_transf_3"/>
    <property type="match status" value="1"/>
</dbReference>
<dbReference type="PANTHER" id="PTHR43777:SF1">
    <property type="entry name" value="MOLYBDENUM COFACTOR CYTIDYLYLTRANSFERASE"/>
    <property type="match status" value="1"/>
</dbReference>
<proteinExistence type="predicted"/>
<dbReference type="AlphaFoldDB" id="A0A7K1GCE7"/>
<feature type="domain" description="MobA-like NTP transferase" evidence="1">
    <location>
        <begin position="6"/>
        <end position="165"/>
    </location>
</feature>
<organism evidence="2 3">
    <name type="scientific">Winogradskyella ouciana</name>
    <dbReference type="NCBI Taxonomy" id="2608631"/>
    <lineage>
        <taxon>Bacteria</taxon>
        <taxon>Pseudomonadati</taxon>
        <taxon>Bacteroidota</taxon>
        <taxon>Flavobacteriia</taxon>
        <taxon>Flavobacteriales</taxon>
        <taxon>Flavobacteriaceae</taxon>
        <taxon>Winogradskyella</taxon>
    </lineage>
</organism>
<dbReference type="RefSeq" id="WP_155087912.1">
    <property type="nucleotide sequence ID" value="NZ_WJYA01000003.1"/>
</dbReference>
<evidence type="ECO:0000313" key="2">
    <source>
        <dbReference type="EMBL" id="MTE26078.1"/>
    </source>
</evidence>
<dbReference type="GO" id="GO:0016779">
    <property type="term" value="F:nucleotidyltransferase activity"/>
    <property type="evidence" value="ECO:0007669"/>
    <property type="project" value="UniProtKB-ARBA"/>
</dbReference>